<evidence type="ECO:0000256" key="1">
    <source>
        <dbReference type="SAM" id="Coils"/>
    </source>
</evidence>
<feature type="transmembrane region" description="Helical" evidence="3">
    <location>
        <begin position="772"/>
        <end position="797"/>
    </location>
</feature>
<feature type="transmembrane region" description="Helical" evidence="3">
    <location>
        <begin position="1186"/>
        <end position="1207"/>
    </location>
</feature>
<feature type="transmembrane region" description="Helical" evidence="3">
    <location>
        <begin position="997"/>
        <end position="1014"/>
    </location>
</feature>
<keyword evidence="3" id="KW-0472">Membrane</keyword>
<sequence>MDTPLLTLVVIIAGLLYQNLSKRVRELGQRLKRREDEHQELLLTVERLHQQLLTLQSAPPRPPTPPLATAAAPVAAPVPPTAAEWYKAPAEAPGVAPPALVDVAPPLPAPVAPAPAPAPEPSVASTPPAPPVLPTPPAPKPAPPVPSPEQPALKPQPAPTPVARPVPAPVLPPRPAQRPAPTPVAAMAPAGPTWWDRAEQMLLDNWTGILGAIILVTGIGFLGIYTALRVSAPMRFGMITAFAGVLLGLHYYLRPKPFAAQLHVWLQSSAAAVFLFACVGAVSVPGLQWAGPPLSYLLLLAGVAANLWLAWDASRESVATLHGVLSLVALAVLPHTLLTLAAAAGVTAFSIGITYRQRWKYQLLLSIVSFFVFHQYWHHAVPSAAGSTRLVAMALVLLVGVAAAVVQYRKVYAHARFDALLFSAHVLNWTCLGINLYQYSTGSPWKTVPLGLGAVLTFWVARQARQLQIHWLFRTDSIISLMLALFTAFSLQGWHASGTLILLFMLLETLLVAFVMAREREMMVFNVASVGALLASGALLVLNISLIGSYSAVELYRNALLLLLSGLLGAGYYQLVRRQPLFEQETGTNGQELYRGFGGLVGALYMGAAALLLRALFGLPHPAVVTLLSSAALAAGTLFGVAWWLRTSRGWFSTMHLLAGQTLLTVALVGLHKAGLGWPATTALLYLETLLLAGRLGQVRERSAYYILLIFTLLSGSWFMLSTLQQFGLVPAQELHTRMLLLLMTGLASSVLLTLPARLPRFTQLLTPASQPLYVGLQVLTVLFYLTGTGLLLQGLFGLGHSSVAPLLGGAVGAAGLLFGVSVWLRGNTGWFRPAHLLLGQLVLMVAVLGLHELGLSWPATSTLLYSEVLGMTLILAWRAEWLVYRVLLYVALVLAAALPLLVYRPGLLPNSQRAGLLVVAALASLGTQLLLTRRGAPVHDLVPLSYNTLYRLRLLSLLPGVQLLAAGSLVYLHTWASWAAAGLGVALLLTRRFGKVPGLWLGLVVATVGYQALQWSQVLPVGPNFSPGPVLGYLLPMLAVPVAGLACSWWEGKQQHVRWPWLYLGGLQLLVATWAALVPRTEALPILAWTLLAAVTALAAQLIRRRFASSDALTRAGSPDRFLLHITYALLVVAFLGHFGQLVSHSPDVLLGWPVRRLTAGALLIVLAGWAWQRPPATAPVYTSWRYLHPLLPEAVLLFGSFTVWHELKLEWHSALWIAAAFTLTLGGQYLPLRLRRVRVYGLLYFGAAVVWSSYVALTMLAPGQLFTLAGLTTMATTVGLFAYTAVALQHFPSTTTATWPRLLAPLAALGRLPVSVLIPLLLYPAFGVLTLLLLQSFDNSILTVLLMLEVLAAFISSLLLRRQDLRYLSLAGTALCFGRLLLYDLSQHGTITRAIVFILMGVLLLGMNALYARFKGRFSLPDVEAPAEPDISEENVADSIS</sequence>
<evidence type="ECO:0000256" key="2">
    <source>
        <dbReference type="SAM" id="MobiDB-lite"/>
    </source>
</evidence>
<proteinExistence type="predicted"/>
<feature type="transmembrane region" description="Helical" evidence="3">
    <location>
        <begin position="1268"/>
        <end position="1290"/>
    </location>
</feature>
<feature type="transmembrane region" description="Helical" evidence="3">
    <location>
        <begin position="964"/>
        <end position="990"/>
    </location>
</feature>
<dbReference type="RefSeq" id="WP_135529273.1">
    <property type="nucleotide sequence ID" value="NZ_SRKZ01000001.1"/>
</dbReference>
<organism evidence="4 5">
    <name type="scientific">Hymenobacter wooponensis</name>
    <dbReference type="NCBI Taxonomy" id="1525360"/>
    <lineage>
        <taxon>Bacteria</taxon>
        <taxon>Pseudomonadati</taxon>
        <taxon>Bacteroidota</taxon>
        <taxon>Cytophagia</taxon>
        <taxon>Cytophagales</taxon>
        <taxon>Hymenobacteraceae</taxon>
        <taxon>Hymenobacter</taxon>
    </lineage>
</organism>
<feature type="transmembrane region" description="Helical" evidence="3">
    <location>
        <begin position="206"/>
        <end position="228"/>
    </location>
</feature>
<feature type="transmembrane region" description="Helical" evidence="3">
    <location>
        <begin position="1244"/>
        <end position="1262"/>
    </location>
</feature>
<feature type="transmembrane region" description="Helical" evidence="3">
    <location>
        <begin position="390"/>
        <end position="408"/>
    </location>
</feature>
<feature type="transmembrane region" description="Helical" evidence="3">
    <location>
        <begin position="1213"/>
        <end position="1232"/>
    </location>
</feature>
<feature type="transmembrane region" description="Helical" evidence="3">
    <location>
        <begin position="882"/>
        <end position="903"/>
    </location>
</feature>
<comment type="caution">
    <text evidence="4">The sequence shown here is derived from an EMBL/GenBank/DDBJ whole genome shotgun (WGS) entry which is preliminary data.</text>
</comment>
<evidence type="ECO:0000313" key="5">
    <source>
        <dbReference type="Proteomes" id="UP000298284"/>
    </source>
</evidence>
<evidence type="ECO:0008006" key="6">
    <source>
        <dbReference type="Google" id="ProtNLM"/>
    </source>
</evidence>
<feature type="transmembrane region" description="Helical" evidence="3">
    <location>
        <begin position="1084"/>
        <end position="1103"/>
    </location>
</feature>
<protein>
    <recommendedName>
        <fullName evidence="6">DUF2339 domain-containing protein</fullName>
    </recommendedName>
</protein>
<dbReference type="PRINTS" id="PR01217">
    <property type="entry name" value="PRICHEXTENSN"/>
</dbReference>
<feature type="transmembrane region" description="Helical" evidence="3">
    <location>
        <begin position="1034"/>
        <end position="1053"/>
    </location>
</feature>
<accession>A0A4Z0MTW2</accession>
<feature type="transmembrane region" description="Helical" evidence="3">
    <location>
        <begin position="915"/>
        <end position="932"/>
    </location>
</feature>
<feature type="transmembrane region" description="Helical" evidence="3">
    <location>
        <begin position="1311"/>
        <end position="1336"/>
    </location>
</feature>
<feature type="transmembrane region" description="Helical" evidence="3">
    <location>
        <begin position="676"/>
        <end position="693"/>
    </location>
</feature>
<feature type="transmembrane region" description="Helical" evidence="3">
    <location>
        <begin position="1342"/>
        <end position="1362"/>
    </location>
</feature>
<feature type="transmembrane region" description="Helical" evidence="3">
    <location>
        <begin position="323"/>
        <end position="349"/>
    </location>
</feature>
<feature type="transmembrane region" description="Helical" evidence="3">
    <location>
        <begin position="1393"/>
        <end position="1413"/>
    </location>
</feature>
<dbReference type="EMBL" id="SRKZ01000001">
    <property type="protein sequence ID" value="TGD83121.1"/>
    <property type="molecule type" value="Genomic_DNA"/>
</dbReference>
<feature type="transmembrane region" description="Helical" evidence="3">
    <location>
        <begin position="294"/>
        <end position="311"/>
    </location>
</feature>
<dbReference type="OrthoDB" id="861561at2"/>
<dbReference type="Proteomes" id="UP000298284">
    <property type="component" value="Unassembled WGS sequence"/>
</dbReference>
<feature type="transmembrane region" description="Helical" evidence="3">
    <location>
        <begin position="361"/>
        <end position="378"/>
    </location>
</feature>
<feature type="region of interest" description="Disordered" evidence="2">
    <location>
        <begin position="112"/>
        <end position="185"/>
    </location>
</feature>
<feature type="transmembrane region" description="Helical" evidence="3">
    <location>
        <begin position="803"/>
        <end position="825"/>
    </location>
</feature>
<feature type="transmembrane region" description="Helical" evidence="3">
    <location>
        <begin position="597"/>
        <end position="617"/>
    </location>
</feature>
<feature type="transmembrane region" description="Helical" evidence="3">
    <location>
        <begin position="652"/>
        <end position="670"/>
    </location>
</feature>
<feature type="transmembrane region" description="Helical" evidence="3">
    <location>
        <begin position="1369"/>
        <end position="1387"/>
    </location>
</feature>
<feature type="transmembrane region" description="Helical" evidence="3">
    <location>
        <begin position="235"/>
        <end position="253"/>
    </location>
</feature>
<feature type="transmembrane region" description="Helical" evidence="3">
    <location>
        <begin position="705"/>
        <end position="727"/>
    </location>
</feature>
<evidence type="ECO:0000313" key="4">
    <source>
        <dbReference type="EMBL" id="TGD83121.1"/>
    </source>
</evidence>
<feature type="compositionally biased region" description="Pro residues" evidence="2">
    <location>
        <begin position="127"/>
        <end position="182"/>
    </location>
</feature>
<name>A0A4Z0MTW2_9BACT</name>
<feature type="transmembrane region" description="Helical" evidence="3">
    <location>
        <begin position="1123"/>
        <end position="1144"/>
    </location>
</feature>
<feature type="transmembrane region" description="Helical" evidence="3">
    <location>
        <begin position="524"/>
        <end position="547"/>
    </location>
</feature>
<feature type="transmembrane region" description="Helical" evidence="3">
    <location>
        <begin position="1156"/>
        <end position="1174"/>
    </location>
</feature>
<keyword evidence="1" id="KW-0175">Coiled coil</keyword>
<feature type="coiled-coil region" evidence="1">
    <location>
        <begin position="17"/>
        <end position="51"/>
    </location>
</feature>
<feature type="transmembrane region" description="Helical" evidence="3">
    <location>
        <begin position="420"/>
        <end position="437"/>
    </location>
</feature>
<feature type="transmembrane region" description="Helical" evidence="3">
    <location>
        <begin position="739"/>
        <end position="760"/>
    </location>
</feature>
<reference evidence="4 5" key="1">
    <citation type="submission" date="2019-04" db="EMBL/GenBank/DDBJ databases">
        <authorList>
            <person name="Feng G."/>
            <person name="Zhang J."/>
            <person name="Zhu H."/>
        </authorList>
    </citation>
    <scope>NUCLEOTIDE SEQUENCE [LARGE SCALE GENOMIC DNA]</scope>
    <source>
        <strain evidence="4 5">JCM 19491</strain>
    </source>
</reference>
<feature type="transmembrane region" description="Helical" evidence="3">
    <location>
        <begin position="265"/>
        <end position="287"/>
    </location>
</feature>
<feature type="transmembrane region" description="Helical" evidence="3">
    <location>
        <begin position="559"/>
        <end position="576"/>
    </location>
</feature>
<keyword evidence="5" id="KW-1185">Reference proteome</keyword>
<gene>
    <name evidence="4" type="ORF">EU557_04895</name>
</gene>
<feature type="transmembrane region" description="Helical" evidence="3">
    <location>
        <begin position="623"/>
        <end position="645"/>
    </location>
</feature>
<feature type="transmembrane region" description="Helical" evidence="3">
    <location>
        <begin position="1060"/>
        <end position="1078"/>
    </location>
</feature>
<feature type="transmembrane region" description="Helical" evidence="3">
    <location>
        <begin position="500"/>
        <end position="517"/>
    </location>
</feature>
<feature type="transmembrane region" description="Helical" evidence="3">
    <location>
        <begin position="837"/>
        <end position="858"/>
    </location>
</feature>
<keyword evidence="3" id="KW-1133">Transmembrane helix</keyword>
<keyword evidence="3" id="KW-0812">Transmembrane</keyword>
<evidence type="ECO:0000256" key="3">
    <source>
        <dbReference type="SAM" id="Phobius"/>
    </source>
</evidence>